<feature type="compositionally biased region" description="Gly residues" evidence="20">
    <location>
        <begin position="855"/>
        <end position="866"/>
    </location>
</feature>
<dbReference type="PROSITE" id="PS01357">
    <property type="entry name" value="ZF_ZZ_1"/>
    <property type="match status" value="1"/>
</dbReference>
<dbReference type="Gene3D" id="3.30.40.10">
    <property type="entry name" value="Zinc/RING finger domain, C3HC4 (zinc finger)"/>
    <property type="match status" value="1"/>
</dbReference>
<evidence type="ECO:0000256" key="9">
    <source>
        <dbReference type="ARBA" id="ARBA00022853"/>
    </source>
</evidence>
<dbReference type="Pfam" id="PF08214">
    <property type="entry name" value="HAT_KAT11"/>
    <property type="match status" value="1"/>
</dbReference>
<feature type="domain" description="TAZ-type" evidence="22">
    <location>
        <begin position="716"/>
        <end position="797"/>
    </location>
</feature>
<organism evidence="26 27">
    <name type="scientific">Helobdella robusta</name>
    <name type="common">Californian leech</name>
    <dbReference type="NCBI Taxonomy" id="6412"/>
    <lineage>
        <taxon>Eukaryota</taxon>
        <taxon>Metazoa</taxon>
        <taxon>Spiralia</taxon>
        <taxon>Lophotrochozoa</taxon>
        <taxon>Annelida</taxon>
        <taxon>Clitellata</taxon>
        <taxon>Hirudinea</taxon>
        <taxon>Rhynchobdellida</taxon>
        <taxon>Glossiphoniidae</taxon>
        <taxon>Helobdella</taxon>
    </lineage>
</organism>
<evidence type="ECO:0000256" key="11">
    <source>
        <dbReference type="ARBA" id="ARBA00023117"/>
    </source>
</evidence>
<dbReference type="Pfam" id="PF06001">
    <property type="entry name" value="RING_CBP-p300"/>
    <property type="match status" value="1"/>
</dbReference>
<feature type="region of interest" description="Disordered" evidence="20">
    <location>
        <begin position="518"/>
        <end position="552"/>
    </location>
</feature>
<evidence type="ECO:0000313" key="25">
    <source>
        <dbReference type="EMBL" id="ESN92560.1"/>
    </source>
</evidence>
<keyword evidence="10" id="KW-0805">Transcription regulation</keyword>
<evidence type="ECO:0000256" key="7">
    <source>
        <dbReference type="ARBA" id="ARBA00022771"/>
    </source>
</evidence>
<feature type="region of interest" description="Disordered" evidence="20">
    <location>
        <begin position="697"/>
        <end position="716"/>
    </location>
</feature>
<keyword evidence="6 18" id="KW-0479">Metal-binding</keyword>
<dbReference type="InterPro" id="IPR035898">
    <property type="entry name" value="TAZ_dom_sf"/>
</dbReference>
<evidence type="ECO:0000256" key="6">
    <source>
        <dbReference type="ARBA" id="ARBA00022723"/>
    </source>
</evidence>
<dbReference type="eggNOG" id="KOG1778">
    <property type="taxonomic scope" value="Eukaryota"/>
</dbReference>
<dbReference type="GO" id="GO:0008270">
    <property type="term" value="F:zinc ion binding"/>
    <property type="evidence" value="ECO:0007669"/>
    <property type="project" value="UniProtKB-KW"/>
</dbReference>
<dbReference type="GO" id="GO:0000123">
    <property type="term" value="C:histone acetyltransferase complex"/>
    <property type="evidence" value="ECO:0000318"/>
    <property type="project" value="GO_Central"/>
</dbReference>
<dbReference type="GeneID" id="20217632"/>
<feature type="zinc finger region" description="TAZ-type" evidence="18">
    <location>
        <begin position="716"/>
        <end position="797"/>
    </location>
</feature>
<keyword evidence="8 18" id="KW-0862">Zinc</keyword>
<dbReference type="Gene3D" id="3.30.60.90">
    <property type="match status" value="1"/>
</dbReference>
<dbReference type="EnsemblMetazoa" id="HelroT95876">
    <property type="protein sequence ID" value="HelroP95876"/>
    <property type="gene ID" value="HelroG95876"/>
</dbReference>
<evidence type="ECO:0000256" key="19">
    <source>
        <dbReference type="PROSITE-ProRule" id="PRU00228"/>
    </source>
</evidence>
<dbReference type="InterPro" id="IPR011011">
    <property type="entry name" value="Znf_FYVE_PHD"/>
</dbReference>
<dbReference type="PANTHER" id="PTHR13808">
    <property type="entry name" value="CBP/P300-RELATED"/>
    <property type="match status" value="1"/>
</dbReference>
<feature type="compositionally biased region" description="Polar residues" evidence="20">
    <location>
        <begin position="707"/>
        <end position="716"/>
    </location>
</feature>
<dbReference type="EMBL" id="AMQM01001740">
    <property type="status" value="NOT_ANNOTATED_CDS"/>
    <property type="molecule type" value="Genomic_DNA"/>
</dbReference>
<dbReference type="CDD" id="cd02337">
    <property type="entry name" value="ZZ_CBP"/>
    <property type="match status" value="1"/>
</dbReference>
<evidence type="ECO:0000256" key="5">
    <source>
        <dbReference type="ARBA" id="ARBA00022679"/>
    </source>
</evidence>
<dbReference type="SMART" id="SM00291">
    <property type="entry name" value="ZnF_ZZ"/>
    <property type="match status" value="1"/>
</dbReference>
<evidence type="ECO:0000256" key="12">
    <source>
        <dbReference type="ARBA" id="ARBA00023159"/>
    </source>
</evidence>
<dbReference type="SUPFAM" id="SSF57933">
    <property type="entry name" value="TAZ domain"/>
    <property type="match status" value="1"/>
</dbReference>
<dbReference type="InterPro" id="IPR013083">
    <property type="entry name" value="Znf_RING/FYVE/PHD"/>
</dbReference>
<dbReference type="PRINTS" id="PR00503">
    <property type="entry name" value="BROMODOMAIN"/>
</dbReference>
<dbReference type="GO" id="GO:0003713">
    <property type="term" value="F:transcription coactivator activity"/>
    <property type="evidence" value="ECO:0000318"/>
    <property type="project" value="GO_Central"/>
</dbReference>
<keyword evidence="7 19" id="KW-0863">Zinc-finger</keyword>
<dbReference type="InterPro" id="IPR036427">
    <property type="entry name" value="Bromodomain-like_sf"/>
</dbReference>
<dbReference type="STRING" id="6412.T1G985"/>
<keyword evidence="27" id="KW-1185">Reference proteome</keyword>
<evidence type="ECO:0000256" key="8">
    <source>
        <dbReference type="ARBA" id="ARBA00022833"/>
    </source>
</evidence>
<dbReference type="InterPro" id="IPR001487">
    <property type="entry name" value="Bromodomain"/>
</dbReference>
<evidence type="ECO:0000256" key="15">
    <source>
        <dbReference type="ARBA" id="ARBA00023315"/>
    </source>
</evidence>
<evidence type="ECO:0000313" key="27">
    <source>
        <dbReference type="Proteomes" id="UP000015101"/>
    </source>
</evidence>
<dbReference type="GO" id="GO:0045944">
    <property type="term" value="P:positive regulation of transcription by RNA polymerase II"/>
    <property type="evidence" value="ECO:0000318"/>
    <property type="project" value="GO_Central"/>
</dbReference>
<reference evidence="25 27" key="2">
    <citation type="journal article" date="2013" name="Nature">
        <title>Insights into bilaterian evolution from three spiralian genomes.</title>
        <authorList>
            <person name="Simakov O."/>
            <person name="Marletaz F."/>
            <person name="Cho S.J."/>
            <person name="Edsinger-Gonzales E."/>
            <person name="Havlak P."/>
            <person name="Hellsten U."/>
            <person name="Kuo D.H."/>
            <person name="Larsson T."/>
            <person name="Lv J."/>
            <person name="Arendt D."/>
            <person name="Savage R."/>
            <person name="Osoegawa K."/>
            <person name="de Jong P."/>
            <person name="Grimwood J."/>
            <person name="Chapman J.A."/>
            <person name="Shapiro H."/>
            <person name="Aerts A."/>
            <person name="Otillar R.P."/>
            <person name="Terry A.Y."/>
            <person name="Boore J.L."/>
            <person name="Grigoriev I.V."/>
            <person name="Lindberg D.R."/>
            <person name="Seaver E.C."/>
            <person name="Weisblat D.A."/>
            <person name="Putnam N.H."/>
            <person name="Rokhsar D.S."/>
        </authorList>
    </citation>
    <scope>NUCLEOTIDE SEQUENCE</scope>
</reference>
<dbReference type="PROSITE" id="PS51727">
    <property type="entry name" value="CBP_P300_HAT"/>
    <property type="match status" value="1"/>
</dbReference>
<dbReference type="GO" id="GO:0004402">
    <property type="term" value="F:histone acetyltransferase activity"/>
    <property type="evidence" value="ECO:0000318"/>
    <property type="project" value="GO_Central"/>
</dbReference>
<dbReference type="InterPro" id="IPR031162">
    <property type="entry name" value="CBP_P300_HAT"/>
</dbReference>
<evidence type="ECO:0000259" key="22">
    <source>
        <dbReference type="PROSITE" id="PS50134"/>
    </source>
</evidence>
<dbReference type="GO" id="GO:0005667">
    <property type="term" value="C:transcription regulator complex"/>
    <property type="evidence" value="ECO:0000318"/>
    <property type="project" value="GO_Central"/>
</dbReference>
<evidence type="ECO:0000259" key="23">
    <source>
        <dbReference type="PROSITE" id="PS50135"/>
    </source>
</evidence>
<evidence type="ECO:0000313" key="26">
    <source>
        <dbReference type="EnsemblMetazoa" id="HelroP95876"/>
    </source>
</evidence>
<proteinExistence type="predicted"/>
<keyword evidence="15" id="KW-0012">Acyltransferase</keyword>
<evidence type="ECO:0000256" key="10">
    <source>
        <dbReference type="ARBA" id="ARBA00023015"/>
    </source>
</evidence>
<dbReference type="SUPFAM" id="SSF57903">
    <property type="entry name" value="FYVE/PHD zinc finger"/>
    <property type="match status" value="1"/>
</dbReference>
<evidence type="ECO:0000256" key="20">
    <source>
        <dbReference type="SAM" id="MobiDB-lite"/>
    </source>
</evidence>
<evidence type="ECO:0000259" key="24">
    <source>
        <dbReference type="PROSITE" id="PS51727"/>
    </source>
</evidence>
<feature type="compositionally biased region" description="Low complexity" evidence="20">
    <location>
        <begin position="882"/>
        <end position="898"/>
    </location>
</feature>
<evidence type="ECO:0000256" key="18">
    <source>
        <dbReference type="PROSITE-ProRule" id="PRU00203"/>
    </source>
</evidence>
<dbReference type="PROSITE" id="PS50014">
    <property type="entry name" value="BROMODOMAIN_2"/>
    <property type="match status" value="1"/>
</dbReference>
<evidence type="ECO:0000256" key="16">
    <source>
        <dbReference type="ARBA" id="ARBA00048017"/>
    </source>
</evidence>
<dbReference type="RefSeq" id="XP_009028895.1">
    <property type="nucleotide sequence ID" value="XM_009030647.1"/>
</dbReference>
<dbReference type="CDD" id="cd15557">
    <property type="entry name" value="PHD_CBP_p300"/>
    <property type="match status" value="1"/>
</dbReference>
<dbReference type="AlphaFoldDB" id="T1G985"/>
<dbReference type="InterPro" id="IPR043145">
    <property type="entry name" value="Znf_ZZ_sf"/>
</dbReference>
<dbReference type="HOGENOM" id="CLU_318756_0_0_1"/>
<keyword evidence="12" id="KW-0010">Activator</keyword>
<dbReference type="GO" id="GO:0005634">
    <property type="term" value="C:nucleus"/>
    <property type="evidence" value="ECO:0007669"/>
    <property type="project" value="UniProtKB-SubCell"/>
</dbReference>
<sequence>MPVLQKLYQQVPECEPFLYPVDPIGLGIPVSFSFLRDFHECDYHAIIKHPMDLSTIKDKLDNGIYENPWEFIDDVGLMFDNAWLYNRKTSKVYKYCSKLSEVFDNEIDEAMISLGYCCGRRHVFSPQVLCCFGKQLCSIPRDTVYYNYLDRLVCWAVVDDVVMYIYCEKCFNELQGEEVEMVDDPSQPGLKIKKGQFVREKNDKLDHEQFVNCKECDRKMHKICVLHMENIWPEGFLCDYCLKALQTKRKENKYSAKRLPTTKLGTYLETRVNSLLKKKNSGAGEVTIRVLSSYDKVVEVKSGMKARYVNRSEMPEGYPYRVKAMFAFEEIDGIDVCFFGMHVQEYGSDCPMPNSRRVYIAYLDSVHFFQPRHLRTTVYHEILIGYLEYAKIQGYEWAHIWACPPSEGDDYIFHCHPPDQKIPKPKRLQDWYKKMLDKAYQDRVIIDYKDIYKDAIEGNITKVTDMPYFEGDFWPNILEECIKDLEQEEVEKRKRAEEEAAQDTDDFESDINDRAELETFAGKKKGQKSGNQKKKNTKSKKPSNRKNKTGLMHCGNDLSAKLLSTMEKHKEGFFVIRLQPINNCPVEIRDVDPLMNCDLMDGRDAFLTLARDKHYEFSSLRRAKYSSMGLLYELHNQARDGFIYSCNDCKANVETRYHCSVCDDYDLCVSCYKKSDHPHKQQMTRLGLDLDGDSSNDASNNNLASDQQNSKGPNTQEAKNISINSYISSLVHASHCRDANCRLNVCQKMKRFMQHIRTCKRRQDNSCKVCKQLLLLCWTHAKQCKESKCPVPFCINLKQKLEQQKAEAQFKNNQLMRRRMAIMQRQPALDRAEHTPLSNAPPNSDPPTPTAMGPPHGGGGYGGNGGKFLHHLGGSPPPSMPPHQAAMMAAHQAEQMAQTQRQVPPVYGAGSGG</sequence>
<protein>
    <recommendedName>
        <fullName evidence="3">histone acetyltransferase</fullName>
        <ecNumber evidence="3">2.3.1.48</ecNumber>
    </recommendedName>
</protein>
<dbReference type="PROSITE" id="PS50135">
    <property type="entry name" value="ZF_ZZ_2"/>
    <property type="match status" value="1"/>
</dbReference>
<evidence type="ECO:0000259" key="21">
    <source>
        <dbReference type="PROSITE" id="PS50014"/>
    </source>
</evidence>
<evidence type="ECO:0000256" key="1">
    <source>
        <dbReference type="ARBA" id="ARBA00002581"/>
    </source>
</evidence>
<feature type="domain" description="Bromo" evidence="21">
    <location>
        <begin position="9"/>
        <end position="93"/>
    </location>
</feature>
<evidence type="ECO:0000256" key="2">
    <source>
        <dbReference type="ARBA" id="ARBA00004123"/>
    </source>
</evidence>
<feature type="region of interest" description="Disordered" evidence="20">
    <location>
        <begin position="826"/>
        <end position="913"/>
    </location>
</feature>
<evidence type="ECO:0000256" key="3">
    <source>
        <dbReference type="ARBA" id="ARBA00013184"/>
    </source>
</evidence>
<dbReference type="Pfam" id="PF02135">
    <property type="entry name" value="zf-TAZ"/>
    <property type="match status" value="1"/>
</dbReference>
<gene>
    <name evidence="26" type="primary">20217632</name>
    <name evidence="25" type="ORF">HELRODRAFT_95876</name>
</gene>
<dbReference type="InterPro" id="IPR010303">
    <property type="entry name" value="RING_CBP-p300"/>
</dbReference>
<dbReference type="FunFam" id="3.30.60.90:FF:000003">
    <property type="entry name" value="E1A binding protein p300"/>
    <property type="match status" value="1"/>
</dbReference>
<keyword evidence="11 17" id="KW-0103">Bromodomain</keyword>
<accession>T1G985</accession>
<evidence type="ECO:0000256" key="13">
    <source>
        <dbReference type="ARBA" id="ARBA00023163"/>
    </source>
</evidence>
<dbReference type="SMART" id="SM00297">
    <property type="entry name" value="BROMO"/>
    <property type="match status" value="1"/>
</dbReference>
<keyword evidence="9" id="KW-0156">Chromatin regulator</keyword>
<comment type="function">
    <text evidence="1">Acetyltransferase enzyme. Acetylates histones, giving a specific tag for transcriptional activation.</text>
</comment>
<dbReference type="InParanoid" id="T1G985"/>
<dbReference type="Pfam" id="PF23570">
    <property type="entry name" value="PHD_P300"/>
    <property type="match status" value="1"/>
</dbReference>
<dbReference type="Gene3D" id="1.20.920.10">
    <property type="entry name" value="Bromodomain-like"/>
    <property type="match status" value="1"/>
</dbReference>
<dbReference type="Proteomes" id="UP000015101">
    <property type="component" value="Unassembled WGS sequence"/>
</dbReference>
<dbReference type="CDD" id="cd15802">
    <property type="entry name" value="RING_CBP-p300"/>
    <property type="match status" value="1"/>
</dbReference>
<dbReference type="SUPFAM" id="SSF57850">
    <property type="entry name" value="RING/U-box"/>
    <property type="match status" value="1"/>
</dbReference>
<evidence type="ECO:0000256" key="14">
    <source>
        <dbReference type="ARBA" id="ARBA00023242"/>
    </source>
</evidence>
<dbReference type="EMBL" id="KB097639">
    <property type="protein sequence ID" value="ESN92560.1"/>
    <property type="molecule type" value="Genomic_DNA"/>
</dbReference>
<dbReference type="EC" id="2.3.1.48" evidence="3"/>
<dbReference type="InterPro" id="IPR000197">
    <property type="entry name" value="Znf_TAZ"/>
</dbReference>
<dbReference type="InterPro" id="IPR038547">
    <property type="entry name" value="RING_CBP-p300_sf"/>
</dbReference>
<dbReference type="GO" id="GO:0140297">
    <property type="term" value="F:DNA-binding transcription factor binding"/>
    <property type="evidence" value="ECO:0007669"/>
    <property type="project" value="UniProtKB-ARBA"/>
</dbReference>
<dbReference type="OrthoDB" id="899at2759"/>
<keyword evidence="14" id="KW-0539">Nucleus</keyword>
<dbReference type="SMART" id="SM00551">
    <property type="entry name" value="ZnF_TAZ"/>
    <property type="match status" value="1"/>
</dbReference>
<evidence type="ECO:0000256" key="4">
    <source>
        <dbReference type="ARBA" id="ARBA00022481"/>
    </source>
</evidence>
<feature type="compositionally biased region" description="Basic residues" evidence="20">
    <location>
        <begin position="522"/>
        <end position="548"/>
    </location>
</feature>
<name>T1G985_HELRO</name>
<dbReference type="KEGG" id="hro:HELRODRAFT_95876"/>
<dbReference type="Gene3D" id="2.10.110.40">
    <property type="match status" value="1"/>
</dbReference>
<keyword evidence="13" id="KW-0804">Transcription</keyword>
<dbReference type="Pfam" id="PF00569">
    <property type="entry name" value="ZZ"/>
    <property type="match status" value="1"/>
</dbReference>
<dbReference type="CTD" id="20217632"/>
<reference evidence="26" key="3">
    <citation type="submission" date="2015-06" db="UniProtKB">
        <authorList>
            <consortium name="EnsemblMetazoa"/>
        </authorList>
    </citation>
    <scope>IDENTIFICATION</scope>
</reference>
<dbReference type="InterPro" id="IPR013178">
    <property type="entry name" value="Histone_AcTrfase_Rtt109/CBP"/>
</dbReference>
<keyword evidence="5" id="KW-0808">Transferase</keyword>
<comment type="catalytic activity">
    <reaction evidence="16">
        <text>L-lysyl-[protein] + acetyl-CoA = N(6)-acetyl-L-lysyl-[protein] + CoA + H(+)</text>
        <dbReference type="Rhea" id="RHEA:45948"/>
        <dbReference type="Rhea" id="RHEA-COMP:9752"/>
        <dbReference type="Rhea" id="RHEA-COMP:10731"/>
        <dbReference type="ChEBI" id="CHEBI:15378"/>
        <dbReference type="ChEBI" id="CHEBI:29969"/>
        <dbReference type="ChEBI" id="CHEBI:57287"/>
        <dbReference type="ChEBI" id="CHEBI:57288"/>
        <dbReference type="ChEBI" id="CHEBI:61930"/>
        <dbReference type="EC" id="2.3.1.48"/>
    </reaction>
</comment>
<feature type="domain" description="ZZ-type" evidence="23">
    <location>
        <begin position="641"/>
        <end position="691"/>
    </location>
</feature>
<comment type="subcellular location">
    <subcellularLocation>
        <location evidence="2">Nucleus</location>
    </subcellularLocation>
</comment>
<dbReference type="InterPro" id="IPR000433">
    <property type="entry name" value="Znf_ZZ"/>
</dbReference>
<evidence type="ECO:0000256" key="17">
    <source>
        <dbReference type="PROSITE-ProRule" id="PRU00035"/>
    </source>
</evidence>
<reference evidence="27" key="1">
    <citation type="submission" date="2012-12" db="EMBL/GenBank/DDBJ databases">
        <authorList>
            <person name="Hellsten U."/>
            <person name="Grimwood J."/>
            <person name="Chapman J.A."/>
            <person name="Shapiro H."/>
            <person name="Aerts A."/>
            <person name="Otillar R.P."/>
            <person name="Terry A.Y."/>
            <person name="Boore J.L."/>
            <person name="Simakov O."/>
            <person name="Marletaz F."/>
            <person name="Cho S.-J."/>
            <person name="Edsinger-Gonzales E."/>
            <person name="Havlak P."/>
            <person name="Kuo D.-H."/>
            <person name="Larsson T."/>
            <person name="Lv J."/>
            <person name="Arendt D."/>
            <person name="Savage R."/>
            <person name="Osoegawa K."/>
            <person name="de Jong P."/>
            <person name="Lindberg D.R."/>
            <person name="Seaver E.C."/>
            <person name="Weisblat D.A."/>
            <person name="Putnam N.H."/>
            <person name="Grigoriev I.V."/>
            <person name="Rokhsar D.S."/>
        </authorList>
    </citation>
    <scope>NUCLEOTIDE SEQUENCE</scope>
</reference>
<dbReference type="SUPFAM" id="SSF47370">
    <property type="entry name" value="Bromodomain"/>
    <property type="match status" value="1"/>
</dbReference>
<dbReference type="Gene3D" id="1.20.1020.10">
    <property type="entry name" value="TAZ domain"/>
    <property type="match status" value="1"/>
</dbReference>
<dbReference type="SMART" id="SM01250">
    <property type="entry name" value="KAT11"/>
    <property type="match status" value="1"/>
</dbReference>
<feature type="compositionally biased region" description="Low complexity" evidence="20">
    <location>
        <begin position="697"/>
        <end position="706"/>
    </location>
</feature>
<dbReference type="PROSITE" id="PS50134">
    <property type="entry name" value="ZF_TAZ"/>
    <property type="match status" value="1"/>
</dbReference>
<dbReference type="GO" id="GO:0031490">
    <property type="term" value="F:chromatin DNA binding"/>
    <property type="evidence" value="ECO:0000318"/>
    <property type="project" value="GO_Central"/>
</dbReference>
<keyword evidence="4" id="KW-0488">Methylation</keyword>
<dbReference type="InterPro" id="IPR056484">
    <property type="entry name" value="PHD_P300"/>
</dbReference>
<dbReference type="Pfam" id="PF00439">
    <property type="entry name" value="Bromodomain"/>
    <property type="match status" value="1"/>
</dbReference>
<feature type="domain" description="CBP/p300-type HAT" evidence="24">
    <location>
        <begin position="253"/>
        <end position="639"/>
    </location>
</feature>
<dbReference type="OMA" id="RTCTHFA"/>
<dbReference type="PANTHER" id="PTHR13808:SF1">
    <property type="entry name" value="HISTONE ACETYLTRANSFERASE"/>
    <property type="match status" value="1"/>
</dbReference>